<evidence type="ECO:0000313" key="5">
    <source>
        <dbReference type="EMBL" id="MBC5681088.1"/>
    </source>
</evidence>
<gene>
    <name evidence="5" type="ORF">H8S01_08955</name>
</gene>
<keyword evidence="6" id="KW-1185">Reference proteome</keyword>
<keyword evidence="2" id="KW-0812">Transmembrane</keyword>
<accession>A0ABR7G0X6</accession>
<keyword evidence="2" id="KW-0472">Membrane</keyword>
<dbReference type="SMART" id="SM00014">
    <property type="entry name" value="acidPPc"/>
    <property type="match status" value="1"/>
</dbReference>
<dbReference type="Pfam" id="PF12951">
    <property type="entry name" value="PATR"/>
    <property type="match status" value="1"/>
</dbReference>
<reference evidence="5 6" key="1">
    <citation type="submission" date="2020-08" db="EMBL/GenBank/DDBJ databases">
        <title>Genome public.</title>
        <authorList>
            <person name="Liu C."/>
            <person name="Sun Q."/>
        </authorList>
    </citation>
    <scope>NUCLEOTIDE SEQUENCE [LARGE SCALE GENOMIC DNA]</scope>
    <source>
        <strain evidence="5 6">NSJ-43</strain>
    </source>
</reference>
<dbReference type="InterPro" id="IPR011050">
    <property type="entry name" value="Pectin_lyase_fold/virulence"/>
</dbReference>
<keyword evidence="1 3" id="KW-0732">Signal</keyword>
<sequence length="675" mass="73027">MRKTKKLVKTKRAVCALTAGILAAGMIMPAFAQDEAIAPKSADYGYYVDNYKKNGESGVKDTIDNPANGVLSEMLDYFTPGTSWDNGTILNKTIHEMNIAESSKIRNGADDSQQVLAFYDDVRDKNYSMISGLGKYADEFKHGVNAQSYIIKSDEYKNSGKTEADYTDNTAEWSAVVPQDAEQNKYMDVHNDSAWASATGDYAGIVNLVSVLRGGAASTSPAKKFFKYMRPFRWSRKDASLAKVTILPSLTTMEKADPSNDGGYPSGHTNAAYLAAITMAYSVPEQYSELMLRASELGYDRIVAGMHSCLDVIGGRMTSTAIAASNLYDGNNADAKKAAVQSGQKLTGNDSTVEEKSDYDAYQKDKDTYFYRMTYNLKEDSADTTKAVSVPKGAEALLESRYPYMDDTQIRYVLYSTAISSGYSVLDDAEGWGRLNLFEASNGYGSFDTDITVNMDASKGGFNAADNWKNDISGTGSLTKEGSGMLVLSGNNTYTGTTTVDDGSIRADYASAFGNGNVVNNSVIKENTDDTLKINGDYKQNKNGVLELTVSNENDFVDISGNAEFGGKLILNFNDYIPSSDAEIIKCASVASQFDEIEVNAPEGFEGKIVYNNGGIDLVFSQPSGNETIDNVTDNNSPETGDTSSAVMAFVAFALSLAGLLTASFADKKMIDKIR</sequence>
<protein>
    <submittedName>
        <fullName evidence="5">Phosphatase PAP2 family protein</fullName>
    </submittedName>
</protein>
<dbReference type="Proteomes" id="UP000628463">
    <property type="component" value="Unassembled WGS sequence"/>
</dbReference>
<proteinExistence type="predicted"/>
<evidence type="ECO:0000256" key="2">
    <source>
        <dbReference type="SAM" id="Phobius"/>
    </source>
</evidence>
<dbReference type="EMBL" id="JACOPD010000005">
    <property type="protein sequence ID" value="MBC5681088.1"/>
    <property type="molecule type" value="Genomic_DNA"/>
</dbReference>
<dbReference type="InterPro" id="IPR013425">
    <property type="entry name" value="Autotrns_rpt"/>
</dbReference>
<evidence type="ECO:0000256" key="1">
    <source>
        <dbReference type="ARBA" id="ARBA00022729"/>
    </source>
</evidence>
<dbReference type="InterPro" id="IPR000326">
    <property type="entry name" value="PAP2/HPO"/>
</dbReference>
<feature type="transmembrane region" description="Helical" evidence="2">
    <location>
        <begin position="646"/>
        <end position="666"/>
    </location>
</feature>
<dbReference type="InterPro" id="IPR001011">
    <property type="entry name" value="Acid_Pase_classA_bac"/>
</dbReference>
<comment type="caution">
    <text evidence="5">The sequence shown here is derived from an EMBL/GenBank/DDBJ whole genome shotgun (WGS) entry which is preliminary data.</text>
</comment>
<dbReference type="InterPro" id="IPR036938">
    <property type="entry name" value="PAP2/HPO_sf"/>
</dbReference>
<dbReference type="Pfam" id="PF01569">
    <property type="entry name" value="PAP2"/>
    <property type="match status" value="1"/>
</dbReference>
<dbReference type="Gene3D" id="1.20.144.10">
    <property type="entry name" value="Phosphatidic acid phosphatase type 2/haloperoxidase"/>
    <property type="match status" value="1"/>
</dbReference>
<dbReference type="SUPFAM" id="SSF48317">
    <property type="entry name" value="Acid phosphatase/Vanadium-dependent haloperoxidase"/>
    <property type="match status" value="1"/>
</dbReference>
<name>A0ABR7G0X6_9FIRM</name>
<evidence type="ECO:0000259" key="4">
    <source>
        <dbReference type="SMART" id="SM00014"/>
    </source>
</evidence>
<dbReference type="NCBIfam" id="TIGR02601">
    <property type="entry name" value="autotrns_rpt"/>
    <property type="match status" value="1"/>
</dbReference>
<evidence type="ECO:0000256" key="3">
    <source>
        <dbReference type="SAM" id="SignalP"/>
    </source>
</evidence>
<dbReference type="SUPFAM" id="SSF51126">
    <property type="entry name" value="Pectin lyase-like"/>
    <property type="match status" value="1"/>
</dbReference>
<feature type="domain" description="Phosphatidic acid phosphatase type 2/haloperoxidase" evidence="4">
    <location>
        <begin position="203"/>
        <end position="327"/>
    </location>
</feature>
<organism evidence="5 6">
    <name type="scientific">Lachnospira hominis</name>
    <name type="common">ex Liu et al. 2021</name>
    <dbReference type="NCBI Taxonomy" id="2763051"/>
    <lineage>
        <taxon>Bacteria</taxon>
        <taxon>Bacillati</taxon>
        <taxon>Bacillota</taxon>
        <taxon>Clostridia</taxon>
        <taxon>Lachnospirales</taxon>
        <taxon>Lachnospiraceae</taxon>
        <taxon>Lachnospira</taxon>
    </lineage>
</organism>
<dbReference type="InterPro" id="IPR036852">
    <property type="entry name" value="Peptidase_S8/S53_dom_sf"/>
</dbReference>
<feature type="signal peptide" evidence="3">
    <location>
        <begin position="1"/>
        <end position="32"/>
    </location>
</feature>
<dbReference type="SUPFAM" id="SSF52743">
    <property type="entry name" value="Subtilisin-like"/>
    <property type="match status" value="1"/>
</dbReference>
<dbReference type="CDD" id="cd03397">
    <property type="entry name" value="PAP2_acid_phosphatase"/>
    <property type="match status" value="1"/>
</dbReference>
<evidence type="ECO:0000313" key="6">
    <source>
        <dbReference type="Proteomes" id="UP000628463"/>
    </source>
</evidence>
<keyword evidence="2" id="KW-1133">Transmembrane helix</keyword>
<dbReference type="RefSeq" id="WP_186836950.1">
    <property type="nucleotide sequence ID" value="NZ_JACOPD010000005.1"/>
</dbReference>
<feature type="chain" id="PRO_5046657320" evidence="3">
    <location>
        <begin position="33"/>
        <end position="675"/>
    </location>
</feature>